<dbReference type="SUPFAM" id="SSF161098">
    <property type="entry name" value="MetI-like"/>
    <property type="match status" value="1"/>
</dbReference>
<name>A0A3E3IDL4_9FIRM</name>
<dbReference type="PANTHER" id="PTHR43744:SF9">
    <property type="entry name" value="POLYGALACTURONAN_RHAMNOGALACTURONAN TRANSPORT SYSTEM PERMEASE PROTEIN YTCP"/>
    <property type="match status" value="1"/>
</dbReference>
<keyword evidence="11" id="KW-1185">Reference proteome</keyword>
<accession>A0A3E3IDL4</accession>
<keyword evidence="3" id="KW-1003">Cell membrane</keyword>
<protein>
    <submittedName>
        <fullName evidence="9">Carbohydrate ABC transporter permease</fullName>
    </submittedName>
</protein>
<dbReference type="Proteomes" id="UP000261166">
    <property type="component" value="Unassembled WGS sequence"/>
</dbReference>
<sequence>MRSRKRNRIREGNPVVTGILYLLVILICAVTLYPMYYVLILSVSAPEIAARMDVYWFPKGFSLDAYRMLIGDKEMWRAYLNTILYTVPTTLLMLATSVMIAYPLTYKRLMGRKYLNLFLLIPMYFSGGMIPAFLLITKLGLYANPLSQIIPACFSIWNIILMKAFFSSIPEGMREAAKIDGAGILRILKDVYLPLSKPILAVISVYTIVGTWNSWFSALVYLPRTDWQPLQLFLRRILVESTRQVTEILTPELAAEMMRKQMSGAQLKYAMIIFTTLPILFTYPSFQKYFVKGVMLGSLKE</sequence>
<keyword evidence="6 7" id="KW-0472">Membrane</keyword>
<organism evidence="9 11">
    <name type="scientific">Eisenbergiella massiliensis</name>
    <dbReference type="NCBI Taxonomy" id="1720294"/>
    <lineage>
        <taxon>Bacteria</taxon>
        <taxon>Bacillati</taxon>
        <taxon>Bacillota</taxon>
        <taxon>Clostridia</taxon>
        <taxon>Lachnospirales</taxon>
        <taxon>Lachnospiraceae</taxon>
        <taxon>Eisenbergiella</taxon>
    </lineage>
</organism>
<dbReference type="RefSeq" id="WP_025488292.1">
    <property type="nucleotide sequence ID" value="NZ_CALBAU010000432.1"/>
</dbReference>
<evidence type="ECO:0000256" key="1">
    <source>
        <dbReference type="ARBA" id="ARBA00004651"/>
    </source>
</evidence>
<evidence type="ECO:0000313" key="9">
    <source>
        <dbReference type="EMBL" id="RGE65159.1"/>
    </source>
</evidence>
<evidence type="ECO:0000313" key="12">
    <source>
        <dbReference type="Proteomes" id="UP000261166"/>
    </source>
</evidence>
<keyword evidence="4 7" id="KW-0812">Transmembrane</keyword>
<evidence type="ECO:0000256" key="2">
    <source>
        <dbReference type="ARBA" id="ARBA00022448"/>
    </source>
</evidence>
<evidence type="ECO:0000256" key="7">
    <source>
        <dbReference type="RuleBase" id="RU363032"/>
    </source>
</evidence>
<evidence type="ECO:0000256" key="3">
    <source>
        <dbReference type="ARBA" id="ARBA00022475"/>
    </source>
</evidence>
<dbReference type="Gene3D" id="1.10.3720.10">
    <property type="entry name" value="MetI-like"/>
    <property type="match status" value="1"/>
</dbReference>
<comment type="caution">
    <text evidence="9">The sequence shown here is derived from an EMBL/GenBank/DDBJ whole genome shotgun (WGS) entry which is preliminary data.</text>
</comment>
<evidence type="ECO:0000313" key="10">
    <source>
        <dbReference type="EMBL" id="RGE73039.1"/>
    </source>
</evidence>
<dbReference type="Pfam" id="PF00528">
    <property type="entry name" value="BPD_transp_1"/>
    <property type="match status" value="1"/>
</dbReference>
<dbReference type="EMBL" id="QVLU01000004">
    <property type="protein sequence ID" value="RGE73039.1"/>
    <property type="molecule type" value="Genomic_DNA"/>
</dbReference>
<dbReference type="GO" id="GO:0055085">
    <property type="term" value="P:transmembrane transport"/>
    <property type="evidence" value="ECO:0007669"/>
    <property type="project" value="InterPro"/>
</dbReference>
<comment type="similarity">
    <text evidence="7">Belongs to the binding-protein-dependent transport system permease family.</text>
</comment>
<keyword evidence="2 7" id="KW-0813">Transport</keyword>
<evidence type="ECO:0000259" key="8">
    <source>
        <dbReference type="PROSITE" id="PS50928"/>
    </source>
</evidence>
<comment type="subcellular location">
    <subcellularLocation>
        <location evidence="1 7">Cell membrane</location>
        <topology evidence="1 7">Multi-pass membrane protein</topology>
    </subcellularLocation>
</comment>
<dbReference type="GeneID" id="97985732"/>
<reference evidence="9 12" key="1">
    <citation type="submission" date="2018-08" db="EMBL/GenBank/DDBJ databases">
        <title>A genome reference for cultivated species of the human gut microbiota.</title>
        <authorList>
            <person name="Zou Y."/>
            <person name="Xue W."/>
            <person name="Luo G."/>
        </authorList>
    </citation>
    <scope>NUCLEOTIDE SEQUENCE [LARGE SCALE GENOMIC DNA]</scope>
    <source>
        <strain evidence="10 12">AF26-4BH</strain>
        <strain evidence="9">TF05-5AC</strain>
    </source>
</reference>
<feature type="transmembrane region" description="Helical" evidence="7">
    <location>
        <begin position="12"/>
        <end position="36"/>
    </location>
</feature>
<feature type="transmembrane region" description="Helical" evidence="7">
    <location>
        <begin position="114"/>
        <end position="136"/>
    </location>
</feature>
<dbReference type="InterPro" id="IPR035906">
    <property type="entry name" value="MetI-like_sf"/>
</dbReference>
<dbReference type="GO" id="GO:0005886">
    <property type="term" value="C:plasma membrane"/>
    <property type="evidence" value="ECO:0007669"/>
    <property type="project" value="UniProtKB-SubCell"/>
</dbReference>
<dbReference type="PROSITE" id="PS50928">
    <property type="entry name" value="ABC_TM1"/>
    <property type="match status" value="1"/>
</dbReference>
<dbReference type="OrthoDB" id="2060935at2"/>
<dbReference type="PANTHER" id="PTHR43744">
    <property type="entry name" value="ABC TRANSPORTER PERMEASE PROTEIN MG189-RELATED-RELATED"/>
    <property type="match status" value="1"/>
</dbReference>
<dbReference type="AlphaFoldDB" id="A0A3E3IDL4"/>
<evidence type="ECO:0000256" key="6">
    <source>
        <dbReference type="ARBA" id="ARBA00023136"/>
    </source>
</evidence>
<dbReference type="InterPro" id="IPR000515">
    <property type="entry name" value="MetI-like"/>
</dbReference>
<keyword evidence="5 7" id="KW-1133">Transmembrane helix</keyword>
<evidence type="ECO:0000313" key="11">
    <source>
        <dbReference type="Proteomes" id="UP000260812"/>
    </source>
</evidence>
<dbReference type="CDD" id="cd06261">
    <property type="entry name" value="TM_PBP2"/>
    <property type="match status" value="1"/>
</dbReference>
<proteinExistence type="inferred from homology"/>
<feature type="transmembrane region" description="Helical" evidence="7">
    <location>
        <begin position="83"/>
        <end position="102"/>
    </location>
</feature>
<feature type="domain" description="ABC transmembrane type-1" evidence="8">
    <location>
        <begin position="79"/>
        <end position="283"/>
    </location>
</feature>
<evidence type="ECO:0000256" key="5">
    <source>
        <dbReference type="ARBA" id="ARBA00022989"/>
    </source>
</evidence>
<dbReference type="Proteomes" id="UP000260812">
    <property type="component" value="Unassembled WGS sequence"/>
</dbReference>
<gene>
    <name evidence="10" type="ORF">DWY69_05995</name>
    <name evidence="9" type="ORF">DXC51_02245</name>
</gene>
<feature type="transmembrane region" description="Helical" evidence="7">
    <location>
        <begin position="267"/>
        <end position="286"/>
    </location>
</feature>
<evidence type="ECO:0000256" key="4">
    <source>
        <dbReference type="ARBA" id="ARBA00022692"/>
    </source>
</evidence>
<dbReference type="EMBL" id="QVLV01000001">
    <property type="protein sequence ID" value="RGE65159.1"/>
    <property type="molecule type" value="Genomic_DNA"/>
</dbReference>